<keyword evidence="1" id="KW-0812">Transmembrane</keyword>
<feature type="transmembrane region" description="Helical" evidence="1">
    <location>
        <begin position="90"/>
        <end position="108"/>
    </location>
</feature>
<keyword evidence="1" id="KW-0472">Membrane</keyword>
<sequence length="316" mass="34175">MLPSSFHAPTNGASRLGAVDVARGTALLAMAIYHGSWDLNFLGLARFDLLDDPLWLAARTLILGSFLLLAGVSLVLATDRGLDRRRFARRLLLLVLAAAGVSAVSFVMFPDSPIFFGVLHHIAVASVLGLAFLRLPWPVTLALGVAVVAVGETVALPLFDTPTLRWVGLMTFEPESNDYVPLFPWFGAVLFGIALGRLWRPRPAGSPRTRVGRGFAWAGRHSLAIYLIHQPMLFGTLSLVALGVGVEPLDVRNFLESCTATCANSGIEPAQCTARCRCVTEGLGRSDLWTDFINDRLNSRAQAQVDTIIQRCSAPN</sequence>
<name>A0ABS4SD18_9PROT</name>
<reference evidence="3 4" key="1">
    <citation type="submission" date="2021-03" db="EMBL/GenBank/DDBJ databases">
        <title>Genomic Encyclopedia of Type Strains, Phase III (KMG-III): the genomes of soil and plant-associated and newly described type strains.</title>
        <authorList>
            <person name="Whitman W."/>
        </authorList>
    </citation>
    <scope>NUCLEOTIDE SEQUENCE [LARGE SCALE GENOMIC DNA]</scope>
    <source>
        <strain evidence="3 4">IMMIB AFH-6</strain>
    </source>
</reference>
<dbReference type="InterPro" id="IPR012429">
    <property type="entry name" value="HGSNAT_cat"/>
</dbReference>
<feature type="domain" description="Heparan-alpha-glucosaminide N-acetyltransferase catalytic" evidence="2">
    <location>
        <begin position="15"/>
        <end position="231"/>
    </location>
</feature>
<feature type="transmembrane region" description="Helical" evidence="1">
    <location>
        <begin position="179"/>
        <end position="199"/>
    </location>
</feature>
<dbReference type="Pfam" id="PF07786">
    <property type="entry name" value="HGSNAT_cat"/>
    <property type="match status" value="1"/>
</dbReference>
<protein>
    <submittedName>
        <fullName evidence="3">Membrane protein</fullName>
    </submittedName>
</protein>
<dbReference type="EMBL" id="JAGINP010000001">
    <property type="protein sequence ID" value="MBP2290469.1"/>
    <property type="molecule type" value="Genomic_DNA"/>
</dbReference>
<dbReference type="RefSeq" id="WP_209762547.1">
    <property type="nucleotide sequence ID" value="NZ_JAGINP010000001.1"/>
</dbReference>
<comment type="caution">
    <text evidence="3">The sequence shown here is derived from an EMBL/GenBank/DDBJ whole genome shotgun (WGS) entry which is preliminary data.</text>
</comment>
<feature type="transmembrane region" description="Helical" evidence="1">
    <location>
        <begin position="140"/>
        <end position="159"/>
    </location>
</feature>
<evidence type="ECO:0000256" key="1">
    <source>
        <dbReference type="SAM" id="Phobius"/>
    </source>
</evidence>
<evidence type="ECO:0000313" key="3">
    <source>
        <dbReference type="EMBL" id="MBP2290469.1"/>
    </source>
</evidence>
<evidence type="ECO:0000313" key="4">
    <source>
        <dbReference type="Proteomes" id="UP000781958"/>
    </source>
</evidence>
<dbReference type="Proteomes" id="UP000781958">
    <property type="component" value="Unassembled WGS sequence"/>
</dbReference>
<accession>A0ABS4SD18</accession>
<keyword evidence="4" id="KW-1185">Reference proteome</keyword>
<feature type="transmembrane region" description="Helical" evidence="1">
    <location>
        <begin position="114"/>
        <end position="133"/>
    </location>
</feature>
<organism evidence="3 4">
    <name type="scientific">Azospirillum rugosum</name>
    <dbReference type="NCBI Taxonomy" id="416170"/>
    <lineage>
        <taxon>Bacteria</taxon>
        <taxon>Pseudomonadati</taxon>
        <taxon>Pseudomonadota</taxon>
        <taxon>Alphaproteobacteria</taxon>
        <taxon>Rhodospirillales</taxon>
        <taxon>Azospirillaceae</taxon>
        <taxon>Azospirillum</taxon>
    </lineage>
</organism>
<feature type="transmembrane region" description="Helical" evidence="1">
    <location>
        <begin position="54"/>
        <end position="78"/>
    </location>
</feature>
<gene>
    <name evidence="3" type="ORF">J2851_000206</name>
</gene>
<keyword evidence="1" id="KW-1133">Transmembrane helix</keyword>
<proteinExistence type="predicted"/>
<evidence type="ECO:0000259" key="2">
    <source>
        <dbReference type="Pfam" id="PF07786"/>
    </source>
</evidence>